<organism evidence="3 4">
    <name type="scientific">Candidatus Eisenbergiella merdavium</name>
    <dbReference type="NCBI Taxonomy" id="2838551"/>
    <lineage>
        <taxon>Bacteria</taxon>
        <taxon>Bacillati</taxon>
        <taxon>Bacillota</taxon>
        <taxon>Clostridia</taxon>
        <taxon>Lachnospirales</taxon>
        <taxon>Lachnospiraceae</taxon>
        <taxon>Eisenbergiella</taxon>
    </lineage>
</organism>
<dbReference type="Gene3D" id="3.40.50.10180">
    <property type="entry name" value="Glycerate kinase, MOFRL-like N-terminal domain"/>
    <property type="match status" value="1"/>
</dbReference>
<keyword evidence="3" id="KW-0808">Transferase</keyword>
<protein>
    <submittedName>
        <fullName evidence="3">Glycerate kinase</fullName>
    </submittedName>
</protein>
<comment type="caution">
    <text evidence="3">The sequence shown here is derived from an EMBL/GenBank/DDBJ whole genome shotgun (WGS) entry which is preliminary data.</text>
</comment>
<dbReference type="PANTHER" id="PTHR12227">
    <property type="entry name" value="GLYCERATE KINASE"/>
    <property type="match status" value="1"/>
</dbReference>
<proteinExistence type="predicted"/>
<dbReference type="Proteomes" id="UP000823891">
    <property type="component" value="Unassembled WGS sequence"/>
</dbReference>
<evidence type="ECO:0000313" key="4">
    <source>
        <dbReference type="Proteomes" id="UP000823891"/>
    </source>
</evidence>
<dbReference type="Pfam" id="PF05161">
    <property type="entry name" value="MOFRL"/>
    <property type="match status" value="1"/>
</dbReference>
<evidence type="ECO:0000313" key="3">
    <source>
        <dbReference type="EMBL" id="HJC24503.1"/>
    </source>
</evidence>
<evidence type="ECO:0000259" key="1">
    <source>
        <dbReference type="Pfam" id="PF05161"/>
    </source>
</evidence>
<reference evidence="3" key="1">
    <citation type="journal article" date="2021" name="PeerJ">
        <title>Extensive microbial diversity within the chicken gut microbiome revealed by metagenomics and culture.</title>
        <authorList>
            <person name="Gilroy R."/>
            <person name="Ravi A."/>
            <person name="Getino M."/>
            <person name="Pursley I."/>
            <person name="Horton D.L."/>
            <person name="Alikhan N.F."/>
            <person name="Baker D."/>
            <person name="Gharbi K."/>
            <person name="Hall N."/>
            <person name="Watson M."/>
            <person name="Adriaenssens E.M."/>
            <person name="Foster-Nyarko E."/>
            <person name="Jarju S."/>
            <person name="Secka A."/>
            <person name="Antonio M."/>
            <person name="Oren A."/>
            <person name="Chaudhuri R.R."/>
            <person name="La Ragione R."/>
            <person name="Hildebrand F."/>
            <person name="Pallen M.J."/>
        </authorList>
    </citation>
    <scope>NUCLEOTIDE SEQUENCE</scope>
    <source>
        <strain evidence="3">USAMLcec2-132</strain>
    </source>
</reference>
<dbReference type="InterPro" id="IPR038614">
    <property type="entry name" value="GK_N_sf"/>
</dbReference>
<dbReference type="InterPro" id="IPR025286">
    <property type="entry name" value="MOFRL_assoc_dom"/>
</dbReference>
<keyword evidence="3" id="KW-0418">Kinase</keyword>
<reference evidence="3" key="2">
    <citation type="submission" date="2021-04" db="EMBL/GenBank/DDBJ databases">
        <authorList>
            <person name="Gilroy R."/>
        </authorList>
    </citation>
    <scope>NUCLEOTIDE SEQUENCE</scope>
    <source>
        <strain evidence="3">USAMLcec2-132</strain>
    </source>
</reference>
<dbReference type="SUPFAM" id="SSF82544">
    <property type="entry name" value="GckA/TtuD-like"/>
    <property type="match status" value="1"/>
</dbReference>
<dbReference type="GO" id="GO:0008887">
    <property type="term" value="F:glycerate kinase activity"/>
    <property type="evidence" value="ECO:0007669"/>
    <property type="project" value="InterPro"/>
</dbReference>
<dbReference type="InterPro" id="IPR007835">
    <property type="entry name" value="MOFRL"/>
</dbReference>
<dbReference type="PANTHER" id="PTHR12227:SF0">
    <property type="entry name" value="GLYCERATE KINASE"/>
    <property type="match status" value="1"/>
</dbReference>
<dbReference type="InterPro" id="IPR037035">
    <property type="entry name" value="GK-like_C_sf"/>
</dbReference>
<evidence type="ECO:0000259" key="2">
    <source>
        <dbReference type="Pfam" id="PF13660"/>
    </source>
</evidence>
<dbReference type="Gene3D" id="3.40.1480.10">
    <property type="entry name" value="MOFRL domain"/>
    <property type="match status" value="1"/>
</dbReference>
<gene>
    <name evidence="3" type="ORF">H9761_12450</name>
</gene>
<accession>A0A9D2NGP1</accession>
<feature type="domain" description="MOFRL" evidence="1">
    <location>
        <begin position="329"/>
        <end position="433"/>
    </location>
</feature>
<name>A0A9D2NGP1_9FIRM</name>
<dbReference type="AlphaFoldDB" id="A0A9D2NGP1"/>
<feature type="domain" description="MOFRL-associated" evidence="2">
    <location>
        <begin position="14"/>
        <end position="236"/>
    </location>
</feature>
<sequence>MGRSGKANRLRLDAEEIMQRTIADVLPDRAVCEALKKLELTGRVFVLAVGKAAWVMAQTAERCLGGRMEKGLVVTKYGHAKEEPGRFAVIEAGHPVPDENSLRAGREAVRFLQEAGAQDTVLFLLSGGGSALLELPQEGLSLSDMQEATEQLLRCGADITEINLIRKRLSAVKGGKLAGCLKTGRAYSIILSDVVGGSDDMIASGLTYPDHSDPNAARHIVEKYGLKLPSHVEKILMRDGREGKPTAENHVPVENRVPEEKHVPMENRVPVENHVVGSVRELCLAAAGHAEALGYHPYLLTASMQGEAKEAGRWISSLADNPEYERPFALIAGGETVVRVTGNGKGGRNQELALSAARFLEGKEDVLLFSLGSDGTDGPTDAAGGIVDGETAGRLRSLGMDIGEVLQENDAYHALQAIGGLLITGATGTNVNDVTVLLHA</sequence>
<dbReference type="EMBL" id="DWWS01000045">
    <property type="protein sequence ID" value="HJC24503.1"/>
    <property type="molecule type" value="Genomic_DNA"/>
</dbReference>
<dbReference type="InterPro" id="IPR039760">
    <property type="entry name" value="MOFRL_protein"/>
</dbReference>
<dbReference type="Pfam" id="PF13660">
    <property type="entry name" value="DUF4147"/>
    <property type="match status" value="1"/>
</dbReference>
<dbReference type="GO" id="GO:0005737">
    <property type="term" value="C:cytoplasm"/>
    <property type="evidence" value="ECO:0007669"/>
    <property type="project" value="TreeGrafter"/>
</dbReference>